<proteinExistence type="inferred from homology"/>
<feature type="domain" description="OmpR/PhoB-type" evidence="6">
    <location>
        <begin position="1"/>
        <end position="40"/>
    </location>
</feature>
<dbReference type="CDD" id="cd15831">
    <property type="entry name" value="BTAD"/>
    <property type="match status" value="1"/>
</dbReference>
<evidence type="ECO:0000256" key="4">
    <source>
        <dbReference type="ARBA" id="ARBA00023163"/>
    </source>
</evidence>
<protein>
    <submittedName>
        <fullName evidence="7">Transcriptional activator domain-containing protein</fullName>
    </submittedName>
</protein>
<dbReference type="SUPFAM" id="SSF52540">
    <property type="entry name" value="P-loop containing nucleoside triphosphate hydrolases"/>
    <property type="match status" value="1"/>
</dbReference>
<dbReference type="AlphaFoldDB" id="A0A1M6WXI9"/>
<dbReference type="PROSITE" id="PS51755">
    <property type="entry name" value="OMPR_PHOB"/>
    <property type="match status" value="1"/>
</dbReference>
<accession>A0A1M6WXI9</accession>
<keyword evidence="4" id="KW-0804">Transcription</keyword>
<evidence type="ECO:0000313" key="7">
    <source>
        <dbReference type="EMBL" id="SHK98396.1"/>
    </source>
</evidence>
<dbReference type="InterPro" id="IPR051677">
    <property type="entry name" value="AfsR-DnrI-RedD_regulator"/>
</dbReference>
<dbReference type="Proteomes" id="UP000184452">
    <property type="component" value="Unassembled WGS sequence"/>
</dbReference>
<sequence>MTSSVHTYVSRLRRVLEPDRRPRSASALLEFDGLGYRLNIDTDQVDVHRVEAHVETGKRHIPQAPRTALTEFERALALWRGRPLVGIPGPLAEIERSRLEELHFTILEMRFDLMLSLGMHNEAVHELSSLTQRHPLRERLRGLLIHAYSLCGRRAEALAEFQNLRRELVQQLGIEPNEEVQHQHMRILRGEPVLARGGHHDPSAGITSPLLLAAPPAQLPRAHPDLVGRDHEVQLLRTMASEDLVSAKYAPLLYIDGAAGTGKSALAVRLAHEMAAHFPDGQLYVDLRGDTTSKGPLGTEQALQHMLFSLGQMASNALPAESLIGLYRSLTAGKKMLVVLDNAFSHEQVRPLLPGAPGCAVIVTGRDTMTGLVTMEGARRLTLGPLRSEDAVLLVKRSVGRALRQQHNALGESALPSRWVLSELCRIHGYTPLALHDLSKHLIRFATTEGRCAADAESARAAAEAVTATGTRNAPWPYGRLGRETARVLRALGMFSVPSLPRDAVAAMLGPEIPLVDRHLDLLVVLGLVGEEGGRLCVVPRLRAYTREEGLREDPPGTRFLWARRMAHHCTAAVLRSLHASGRCPDGRGPAVLHARTGAAVLTAAERAALCAVVAEAARVARDR</sequence>
<dbReference type="Gene3D" id="1.25.40.10">
    <property type="entry name" value="Tetratricopeptide repeat domain"/>
    <property type="match status" value="1"/>
</dbReference>
<gene>
    <name evidence="7" type="ORF">SAMN05421803_1545</name>
</gene>
<dbReference type="GO" id="GO:0000160">
    <property type="term" value="P:phosphorelay signal transduction system"/>
    <property type="evidence" value="ECO:0007669"/>
    <property type="project" value="InterPro"/>
</dbReference>
<dbReference type="PANTHER" id="PTHR35807">
    <property type="entry name" value="TRANSCRIPTIONAL REGULATOR REDD-RELATED"/>
    <property type="match status" value="1"/>
</dbReference>
<dbReference type="PANTHER" id="PTHR35807:SF1">
    <property type="entry name" value="TRANSCRIPTIONAL REGULATOR REDD"/>
    <property type="match status" value="1"/>
</dbReference>
<evidence type="ECO:0000259" key="6">
    <source>
        <dbReference type="PROSITE" id="PS51755"/>
    </source>
</evidence>
<dbReference type="SUPFAM" id="SSF48452">
    <property type="entry name" value="TPR-like"/>
    <property type="match status" value="1"/>
</dbReference>
<evidence type="ECO:0000256" key="2">
    <source>
        <dbReference type="ARBA" id="ARBA00023015"/>
    </source>
</evidence>
<evidence type="ECO:0000313" key="8">
    <source>
        <dbReference type="Proteomes" id="UP000184452"/>
    </source>
</evidence>
<evidence type="ECO:0000256" key="5">
    <source>
        <dbReference type="PROSITE-ProRule" id="PRU01091"/>
    </source>
</evidence>
<dbReference type="GO" id="GO:0006355">
    <property type="term" value="P:regulation of DNA-templated transcription"/>
    <property type="evidence" value="ECO:0007669"/>
    <property type="project" value="InterPro"/>
</dbReference>
<organism evidence="7 8">
    <name type="scientific">Nocardiopsis flavescens</name>
    <dbReference type="NCBI Taxonomy" id="758803"/>
    <lineage>
        <taxon>Bacteria</taxon>
        <taxon>Bacillati</taxon>
        <taxon>Actinomycetota</taxon>
        <taxon>Actinomycetes</taxon>
        <taxon>Streptosporangiales</taxon>
        <taxon>Nocardiopsidaceae</taxon>
        <taxon>Nocardiopsis</taxon>
    </lineage>
</organism>
<evidence type="ECO:0000256" key="1">
    <source>
        <dbReference type="ARBA" id="ARBA00005820"/>
    </source>
</evidence>
<dbReference type="GO" id="GO:0003677">
    <property type="term" value="F:DNA binding"/>
    <property type="evidence" value="ECO:0007669"/>
    <property type="project" value="UniProtKB-UniRule"/>
</dbReference>
<dbReference type="InterPro" id="IPR001867">
    <property type="entry name" value="OmpR/PhoB-type_DNA-bd"/>
</dbReference>
<dbReference type="InterPro" id="IPR027417">
    <property type="entry name" value="P-loop_NTPase"/>
</dbReference>
<reference evidence="7 8" key="1">
    <citation type="submission" date="2016-11" db="EMBL/GenBank/DDBJ databases">
        <authorList>
            <person name="Jaros S."/>
            <person name="Januszkiewicz K."/>
            <person name="Wedrychowicz H."/>
        </authorList>
    </citation>
    <scope>NUCLEOTIDE SEQUENCE [LARGE SCALE GENOMIC DNA]</scope>
    <source>
        <strain evidence="7 8">CGMCC 4.5723</strain>
    </source>
</reference>
<dbReference type="Pfam" id="PF03704">
    <property type="entry name" value="BTAD"/>
    <property type="match status" value="1"/>
</dbReference>
<dbReference type="SMART" id="SM01043">
    <property type="entry name" value="BTAD"/>
    <property type="match status" value="1"/>
</dbReference>
<keyword evidence="2" id="KW-0805">Transcription regulation</keyword>
<keyword evidence="3 5" id="KW-0238">DNA-binding</keyword>
<keyword evidence="8" id="KW-1185">Reference proteome</keyword>
<evidence type="ECO:0000256" key="3">
    <source>
        <dbReference type="ARBA" id="ARBA00023125"/>
    </source>
</evidence>
<dbReference type="STRING" id="758803.SAMN05421803_1545"/>
<dbReference type="EMBL" id="FQZK01000054">
    <property type="protein sequence ID" value="SHK98396.1"/>
    <property type="molecule type" value="Genomic_DNA"/>
</dbReference>
<dbReference type="InterPro" id="IPR005158">
    <property type="entry name" value="BTAD"/>
</dbReference>
<name>A0A1M6WXI9_9ACTN</name>
<feature type="DNA-binding region" description="OmpR/PhoB-type" evidence="5">
    <location>
        <begin position="1"/>
        <end position="40"/>
    </location>
</feature>
<comment type="similarity">
    <text evidence="1">Belongs to the AfsR/DnrI/RedD regulatory family.</text>
</comment>
<dbReference type="InterPro" id="IPR011990">
    <property type="entry name" value="TPR-like_helical_dom_sf"/>
</dbReference>
<dbReference type="Gene3D" id="3.40.50.300">
    <property type="entry name" value="P-loop containing nucleotide triphosphate hydrolases"/>
    <property type="match status" value="1"/>
</dbReference>